<protein>
    <recommendedName>
        <fullName evidence="3">Polysaccharide deacetylase</fullName>
    </recommendedName>
</protein>
<dbReference type="OrthoDB" id="6086702at2"/>
<dbReference type="GO" id="GO:0005975">
    <property type="term" value="P:carbohydrate metabolic process"/>
    <property type="evidence" value="ECO:0007669"/>
    <property type="project" value="InterPro"/>
</dbReference>
<proteinExistence type="predicted"/>
<gene>
    <name evidence="1" type="ORF">F1188_08880</name>
</gene>
<evidence type="ECO:0000313" key="1">
    <source>
        <dbReference type="EMBL" id="KAA5605730.1"/>
    </source>
</evidence>
<dbReference type="InterPro" id="IPR011330">
    <property type="entry name" value="Glyco_hydro/deAcase_b/a-brl"/>
</dbReference>
<dbReference type="RefSeq" id="WP_150062060.1">
    <property type="nucleotide sequence ID" value="NZ_JACHII010000004.1"/>
</dbReference>
<evidence type="ECO:0008006" key="3">
    <source>
        <dbReference type="Google" id="ProtNLM"/>
    </source>
</evidence>
<accession>A0A5M6IBR1</accession>
<dbReference type="SUPFAM" id="SSF88713">
    <property type="entry name" value="Glycoside hydrolase/deacetylase"/>
    <property type="match status" value="1"/>
</dbReference>
<evidence type="ECO:0000313" key="2">
    <source>
        <dbReference type="Proteomes" id="UP000324065"/>
    </source>
</evidence>
<dbReference type="EMBL" id="VWPJ01000007">
    <property type="protein sequence ID" value="KAA5605730.1"/>
    <property type="molecule type" value="Genomic_DNA"/>
</dbReference>
<name>A0A5M6IBR1_9PROT</name>
<dbReference type="Proteomes" id="UP000324065">
    <property type="component" value="Unassembled WGS sequence"/>
</dbReference>
<keyword evidence="2" id="KW-1185">Reference proteome</keyword>
<dbReference type="AlphaFoldDB" id="A0A5M6IBR1"/>
<comment type="caution">
    <text evidence="1">The sequence shown here is derived from an EMBL/GenBank/DDBJ whole genome shotgun (WGS) entry which is preliminary data.</text>
</comment>
<sequence length="265" mass="28196">MNMSVWDPLDAELRAWSAAGRTVTLWWRDDDAVSVTPALEHMARLSATHEAPVTLAVIPAEVEPVLARWVADQSGVSVAQHGLSHANHAGPQDGGASEFPASRPLAACMAALAEGWCRMTDVFGVEGAVPMLVAPFNKVGPDVPSVLPTVGLSALSVHGSRATWPSAPVAIVNTHVDLLRWRPDAEFIGVDKAVRRLVGALAARRLGRDEAGVPQDPAEPVGLLTHHRVHGDDLWAFLADLLPRLRHPSVRWAEASALIAEGAPS</sequence>
<organism evidence="1 2">
    <name type="scientific">Roseospira marina</name>
    <dbReference type="NCBI Taxonomy" id="140057"/>
    <lineage>
        <taxon>Bacteria</taxon>
        <taxon>Pseudomonadati</taxon>
        <taxon>Pseudomonadota</taxon>
        <taxon>Alphaproteobacteria</taxon>
        <taxon>Rhodospirillales</taxon>
        <taxon>Rhodospirillaceae</taxon>
        <taxon>Roseospira</taxon>
    </lineage>
</organism>
<reference evidence="1 2" key="1">
    <citation type="submission" date="2019-09" db="EMBL/GenBank/DDBJ databases">
        <title>Genome sequence of Roseospira marina, one of the more divergent members of the non-sulfur purple photosynthetic bacterial family, the Rhodospirillaceae.</title>
        <authorList>
            <person name="Meyer T."/>
            <person name="Kyndt J."/>
        </authorList>
    </citation>
    <scope>NUCLEOTIDE SEQUENCE [LARGE SCALE GENOMIC DNA]</scope>
    <source>
        <strain evidence="1 2">DSM 15113</strain>
    </source>
</reference>